<feature type="compositionally biased region" description="Low complexity" evidence="9">
    <location>
        <begin position="332"/>
        <end position="346"/>
    </location>
</feature>
<feature type="region of interest" description="Disordered" evidence="9">
    <location>
        <begin position="1292"/>
        <end position="1332"/>
    </location>
</feature>
<feature type="region of interest" description="Disordered" evidence="9">
    <location>
        <begin position="1032"/>
        <end position="1054"/>
    </location>
</feature>
<sequence>MAPGESIRGQIHLELPKATPVHSIEVCLTGTVTALDGTRLGPMKTVTILEECKTVATASVTNTRTNTTRRHATPSSGAAAAAAATTTAAGSVTSVAPSEETPSRGRRRRSTVTSVQDRPRSPAIPIQNTIAAAVAATMAAQRDNNNSSRRLSAESMSRTLSMPSPYYASGLNTSTLSLNRSMSPTPADMRGRRTSFSANVDTPISGLGGIPGRTGRNMSMVNISTLSQFSMGGEAAVDDPSLPAAPSYDPPNYEGLFTSTANERPSGESTGTNATSSLQSESSTPQESGDPGVTIADEALPPTPSSSNSSEDVDAHSRRSSRESRNDQQASPTTPLTTAATTATPAPTEPIEPKAVLMQPGNYVIPFSIRIPSNTVMSLPGSFSDAVGHISYQLKAVMKQIVPSPDPYDPKAILVEPTFTSTTQVIKLIPMNDPASMPLYSVPFETESVRANVGHWVWTTGFMEAHVWIPKQGYRPGRIVPLVIHIVNHSDAKQVIVETTLCRCLHYGSGLSKIRAMGIAGWGDVMDPTLESLSASPTELAQDGMLTITQSSGRSSGGRHPAEQMSYSSNRSNRDSTMPSPPASPYGSNFPSTPTSERGGESPVGSVHGARMTSPNSVVSISSQWGSIHSNSSDGNNTPLNSGPISYNPESRSAMTSPMPSATITSSFSTASKSPQQPLPIVQHQREKMSKSKTLINCNMAVDREIQRTIPVLIPLTAGYSILNAPLLEVSYEIVVKIRADKVRSRGIRLSVPIVVVVPEEGDLEEEEEVLENAGLASPAMMARDLGLAVEGDEYDVGDRGCEPSNMPGPRGWFLSLLDYQLVLMPKDAAANPALLTACNLPQQPRSALSKKQPPKTPRARLREYANIFDSTASPPASVQAHIERVPGSLTISIPPAKAAIAPAIVPIATTSAPSVVAAPVPAPTATHTQEIVQTSVPSLQQLDVGDTDSDADSDSIDDLEDDELAFISHYTYHHNDFTVEPFISEPGTPSPILATWSAAQLNTDFLVPYHPSLHKSIRNWSQILLDQIRQQQDTAAPEQGHQSQESNSRREAVSSIVLPRSAVAAAYTPVPATTSTMESMKAIESSDFKGASMTLVVDVEEKSARSSLDKHFLFQAHHRQPQPQVLEHKQHQQQQRRGKNRHPASPISTTTSTTPETQASKKPKGLRRTVARPFKRVARFLERLLDSLKSNDTAKTCNKDKDVSPLDPTPSSPPSKPAPEPTETQDPGLQYLSVIEDNSEDQIARKASEQERPEHFQQPPPLITLTPVTPAKPIPKMMKILDKIMDHIQSPFQGQDEPAPTANTTAPTNSHISSKSQDPSSSAAASKIAPTTVTEATSASVVVQKRRHRARGPRMHPMLLELYDVTDHVLGVGTFATVKEIKLKTTGQSFALKIILKKPLQGKGAMLDTEINVLSKVRHPNCVSLLEMFETEDAVYLVTDLAAGGELFEQLLQKGNYTEGDAARLVREILLGVEYLHSMDIVHRDLKPENLLFVDKTENARLMITDFGLSKVLTNGNDVLMTACGTPGYVAPEVLEQIGHGKPVDMWSVGIIAYTLLCGYTPFWGEDQPTLFDNIIAGEYEYEDEYWRDISPLAKSFIDKLLVRPAERRATATQALDHPWFRAMLDQDLVAPASPSDSVNLLPSVRKNFNARTAFKKAVRAVGILRKMQASQSPSANNNRQNQGEPNHSAESSAGSIGEDAGAGVSSQSQDGANSKMPVKGNTTLRFHEVVGAAIMVKQGVRVKSMQGIDSQAQGGDAAYNENEPGTFEPLDKEEHLMKANTDLDSLAVKPLMDRILEEKLSKIKLAKKARQEEWEKAYKNKENPPPLKEEEPYDPRTLYERLQEQKQKKDDAFAEATKFGTDSISTGFCNLIHRIDNDEFDFLNTLEDEEAKKKKELAEQEDEELKKFRMNVQIRSAPPLSQPSSLDSITSKPATASVFSPTSFAPKKKSSLFAGLVKRDNSTSTTSTASPSSSSSKSPASSSTTSVEQIDSKAIAGKRKAGEDDGSVISTAAAKDVESKKAKVDSAQLTSSSAAKPKPNALLSLAAYDSSSDDDE</sequence>
<evidence type="ECO:0000256" key="2">
    <source>
        <dbReference type="ARBA" id="ARBA00022527"/>
    </source>
</evidence>
<feature type="region of interest" description="Disordered" evidence="9">
    <location>
        <begin position="1896"/>
        <end position="1948"/>
    </location>
</feature>
<feature type="region of interest" description="Disordered" evidence="9">
    <location>
        <begin position="936"/>
        <end position="955"/>
    </location>
</feature>
<feature type="region of interest" description="Disordered" evidence="9">
    <location>
        <begin position="549"/>
        <end position="690"/>
    </location>
</feature>
<feature type="compositionally biased region" description="Low complexity" evidence="9">
    <location>
        <begin position="661"/>
        <end position="674"/>
    </location>
</feature>
<feature type="compositionally biased region" description="Low complexity" evidence="9">
    <location>
        <begin position="1299"/>
        <end position="1332"/>
    </location>
</feature>
<dbReference type="SMART" id="SM00220">
    <property type="entry name" value="S_TKc"/>
    <property type="match status" value="1"/>
</dbReference>
<dbReference type="OrthoDB" id="2333384at2759"/>
<keyword evidence="2" id="KW-0723">Serine/threonine-protein kinase</keyword>
<evidence type="ECO:0000313" key="11">
    <source>
        <dbReference type="EMBL" id="KAG0329407.1"/>
    </source>
</evidence>
<keyword evidence="5" id="KW-0418">Kinase</keyword>
<feature type="region of interest" description="Disordered" evidence="9">
    <location>
        <begin position="1193"/>
        <end position="1227"/>
    </location>
</feature>
<evidence type="ECO:0000256" key="6">
    <source>
        <dbReference type="ARBA" id="ARBA00022840"/>
    </source>
</evidence>
<accession>A0A9P6RTN7</accession>
<dbReference type="Gene3D" id="1.10.510.10">
    <property type="entry name" value="Transferase(Phosphotransferase) domain 1"/>
    <property type="match status" value="1"/>
</dbReference>
<dbReference type="Gene3D" id="3.30.200.20">
    <property type="entry name" value="Phosphorylase Kinase, domain 1"/>
    <property type="match status" value="1"/>
</dbReference>
<feature type="compositionally biased region" description="Polar residues" evidence="9">
    <location>
        <begin position="613"/>
        <end position="660"/>
    </location>
</feature>
<evidence type="ECO:0000256" key="1">
    <source>
        <dbReference type="ARBA" id="ARBA00004123"/>
    </source>
</evidence>
<feature type="compositionally biased region" description="Polar residues" evidence="9">
    <location>
        <begin position="1924"/>
        <end position="1945"/>
    </location>
</feature>
<dbReference type="InterPro" id="IPR011022">
    <property type="entry name" value="Arrestin_C-like"/>
</dbReference>
<feature type="region of interest" description="Disordered" evidence="9">
    <location>
        <begin position="60"/>
        <end position="123"/>
    </location>
</feature>
<dbReference type="PROSITE" id="PS50011">
    <property type="entry name" value="PROTEIN_KINASE_DOM"/>
    <property type="match status" value="1"/>
</dbReference>
<dbReference type="GO" id="GO:0004674">
    <property type="term" value="F:protein serine/threonine kinase activity"/>
    <property type="evidence" value="ECO:0007669"/>
    <property type="project" value="UniProtKB-KW"/>
</dbReference>
<dbReference type="EMBL" id="JAAAIP010000016">
    <property type="protein sequence ID" value="KAG0329407.1"/>
    <property type="molecule type" value="Genomic_DNA"/>
</dbReference>
<feature type="domain" description="Protein kinase" evidence="10">
    <location>
        <begin position="1365"/>
        <end position="1622"/>
    </location>
</feature>
<keyword evidence="4 8" id="KW-0547">Nucleotide-binding</keyword>
<feature type="region of interest" description="Disordered" evidence="9">
    <location>
        <begin position="1246"/>
        <end position="1271"/>
    </location>
</feature>
<dbReference type="InterPro" id="IPR011009">
    <property type="entry name" value="Kinase-like_dom_sf"/>
</dbReference>
<feature type="compositionally biased region" description="Polar residues" evidence="9">
    <location>
        <begin position="1670"/>
        <end position="1696"/>
    </location>
</feature>
<feature type="region of interest" description="Disordered" evidence="9">
    <location>
        <begin position="1121"/>
        <end position="1172"/>
    </location>
</feature>
<feature type="compositionally biased region" description="Low complexity" evidence="9">
    <location>
        <begin position="73"/>
        <end position="100"/>
    </location>
</feature>
<keyword evidence="7" id="KW-0539">Nucleus</keyword>
<keyword evidence="12" id="KW-1185">Reference proteome</keyword>
<dbReference type="InterPro" id="IPR019331">
    <property type="entry name" value="FAM192A/Fyv6_N"/>
</dbReference>
<dbReference type="PROSITE" id="PS00108">
    <property type="entry name" value="PROTEIN_KINASE_ST"/>
    <property type="match status" value="1"/>
</dbReference>
<dbReference type="Pfam" id="PF00069">
    <property type="entry name" value="Pkinase"/>
    <property type="match status" value="1"/>
</dbReference>
<evidence type="ECO:0000256" key="7">
    <source>
        <dbReference type="ARBA" id="ARBA00023242"/>
    </source>
</evidence>
<evidence type="ECO:0000256" key="5">
    <source>
        <dbReference type="ARBA" id="ARBA00022777"/>
    </source>
</evidence>
<reference evidence="11" key="1">
    <citation type="journal article" date="2020" name="Fungal Divers.">
        <title>Resolving the Mortierellaceae phylogeny through synthesis of multi-gene phylogenetics and phylogenomics.</title>
        <authorList>
            <person name="Vandepol N."/>
            <person name="Liber J."/>
            <person name="Desiro A."/>
            <person name="Na H."/>
            <person name="Kennedy M."/>
            <person name="Barry K."/>
            <person name="Grigoriev I.V."/>
            <person name="Miller A.N."/>
            <person name="O'Donnell K."/>
            <person name="Stajich J.E."/>
            <person name="Bonito G."/>
        </authorList>
    </citation>
    <scope>NUCLEOTIDE SEQUENCE</scope>
    <source>
        <strain evidence="11">REB-010B</strain>
    </source>
</reference>
<feature type="compositionally biased region" description="Low complexity" evidence="9">
    <location>
        <begin position="1144"/>
        <end position="1158"/>
    </location>
</feature>
<proteinExistence type="predicted"/>
<organism evidence="11 12">
    <name type="scientific">Dissophora globulifera</name>
    <dbReference type="NCBI Taxonomy" id="979702"/>
    <lineage>
        <taxon>Eukaryota</taxon>
        <taxon>Fungi</taxon>
        <taxon>Fungi incertae sedis</taxon>
        <taxon>Mucoromycota</taxon>
        <taxon>Mortierellomycotina</taxon>
        <taxon>Mortierellomycetes</taxon>
        <taxon>Mortierellales</taxon>
        <taxon>Mortierellaceae</taxon>
        <taxon>Dissophora</taxon>
    </lineage>
</organism>
<keyword evidence="3" id="KW-0808">Transferase</keyword>
<feature type="compositionally biased region" description="Low complexity" evidence="9">
    <location>
        <begin position="1964"/>
        <end position="1988"/>
    </location>
</feature>
<feature type="compositionally biased region" description="Basic and acidic residues" evidence="9">
    <location>
        <begin position="1246"/>
        <end position="1256"/>
    </location>
</feature>
<feature type="compositionally biased region" description="Pro residues" evidence="9">
    <location>
        <begin position="1208"/>
        <end position="1221"/>
    </location>
</feature>
<feature type="compositionally biased region" description="Basic and acidic residues" evidence="9">
    <location>
        <begin position="2017"/>
        <end position="2026"/>
    </location>
</feature>
<dbReference type="SUPFAM" id="SSF56112">
    <property type="entry name" value="Protein kinase-like (PK-like)"/>
    <property type="match status" value="1"/>
</dbReference>
<feature type="compositionally biased region" description="Basic and acidic residues" evidence="9">
    <location>
        <begin position="313"/>
        <end position="326"/>
    </location>
</feature>
<dbReference type="InterPro" id="IPR014752">
    <property type="entry name" value="Arrestin-like_C"/>
</dbReference>
<evidence type="ECO:0000256" key="3">
    <source>
        <dbReference type="ARBA" id="ARBA00022679"/>
    </source>
</evidence>
<evidence type="ECO:0000259" key="10">
    <source>
        <dbReference type="PROSITE" id="PS50011"/>
    </source>
</evidence>
<keyword evidence="6 8" id="KW-0067">ATP-binding</keyword>
<dbReference type="PANTHER" id="PTHR24347">
    <property type="entry name" value="SERINE/THREONINE-PROTEIN KINASE"/>
    <property type="match status" value="1"/>
</dbReference>
<evidence type="ECO:0000256" key="8">
    <source>
        <dbReference type="PROSITE-ProRule" id="PRU10141"/>
    </source>
</evidence>
<protein>
    <recommendedName>
        <fullName evidence="10">Protein kinase domain-containing protein</fullName>
    </recommendedName>
</protein>
<dbReference type="CDD" id="cd05117">
    <property type="entry name" value="STKc_CAMK"/>
    <property type="match status" value="1"/>
</dbReference>
<feature type="compositionally biased region" description="Polar residues" evidence="9">
    <location>
        <begin position="565"/>
        <end position="578"/>
    </location>
</feature>
<feature type="region of interest" description="Disordered" evidence="9">
    <location>
        <begin position="1670"/>
        <end position="1721"/>
    </location>
</feature>
<dbReference type="InterPro" id="IPR000719">
    <property type="entry name" value="Prot_kinase_dom"/>
</dbReference>
<dbReference type="GO" id="GO:0005524">
    <property type="term" value="F:ATP binding"/>
    <property type="evidence" value="ECO:0007669"/>
    <property type="project" value="UniProtKB-UniRule"/>
</dbReference>
<feature type="region of interest" description="Disordered" evidence="9">
    <location>
        <begin position="1749"/>
        <end position="1769"/>
    </location>
</feature>
<evidence type="ECO:0000256" key="9">
    <source>
        <dbReference type="SAM" id="MobiDB-lite"/>
    </source>
</evidence>
<dbReference type="Gene3D" id="2.60.40.640">
    <property type="match status" value="2"/>
</dbReference>
<dbReference type="InterPro" id="IPR008271">
    <property type="entry name" value="Ser/Thr_kinase_AS"/>
</dbReference>
<dbReference type="FunFam" id="1.10.510.10:FF:000026">
    <property type="entry name" value="Calcium/calmodulin-dependent protein kinase type 1"/>
    <property type="match status" value="1"/>
</dbReference>
<feature type="compositionally biased region" description="Acidic residues" evidence="9">
    <location>
        <begin position="946"/>
        <end position="955"/>
    </location>
</feature>
<dbReference type="Proteomes" id="UP000738325">
    <property type="component" value="Unassembled WGS sequence"/>
</dbReference>
<feature type="region of interest" description="Disordered" evidence="9">
    <location>
        <begin position="233"/>
        <end position="354"/>
    </location>
</feature>
<evidence type="ECO:0000256" key="4">
    <source>
        <dbReference type="ARBA" id="ARBA00022741"/>
    </source>
</evidence>
<dbReference type="PROSITE" id="PS00107">
    <property type="entry name" value="PROTEIN_KINASE_ATP"/>
    <property type="match status" value="1"/>
</dbReference>
<feature type="compositionally biased region" description="Basic residues" evidence="9">
    <location>
        <begin position="1162"/>
        <end position="1172"/>
    </location>
</feature>
<feature type="region of interest" description="Disordered" evidence="9">
    <location>
        <begin position="1961"/>
        <end position="2040"/>
    </location>
</feature>
<comment type="subcellular location">
    <subcellularLocation>
        <location evidence="1">Nucleus</location>
    </subcellularLocation>
</comment>
<evidence type="ECO:0000313" key="12">
    <source>
        <dbReference type="Proteomes" id="UP000738325"/>
    </source>
</evidence>
<name>A0A9P6RTN7_9FUNG</name>
<dbReference type="GO" id="GO:0005634">
    <property type="term" value="C:nucleus"/>
    <property type="evidence" value="ECO:0007669"/>
    <property type="project" value="UniProtKB-SubCell"/>
</dbReference>
<dbReference type="Pfam" id="PF10187">
    <property type="entry name" value="FAM192A_Fyv6_N"/>
    <property type="match status" value="1"/>
</dbReference>
<feature type="binding site" evidence="8">
    <location>
        <position position="1398"/>
    </location>
    <ligand>
        <name>ATP</name>
        <dbReference type="ChEBI" id="CHEBI:30616"/>
    </ligand>
</feature>
<comment type="caution">
    <text evidence="11">The sequence shown here is derived from an EMBL/GenBank/DDBJ whole genome shotgun (WGS) entry which is preliminary data.</text>
</comment>
<feature type="compositionally biased region" description="Polar residues" evidence="9">
    <location>
        <begin position="257"/>
        <end position="287"/>
    </location>
</feature>
<dbReference type="SMART" id="SM01017">
    <property type="entry name" value="Arrestin_C"/>
    <property type="match status" value="1"/>
</dbReference>
<dbReference type="InterPro" id="IPR017441">
    <property type="entry name" value="Protein_kinase_ATP_BS"/>
</dbReference>
<feature type="compositionally biased region" description="Polar residues" evidence="9">
    <location>
        <begin position="586"/>
        <end position="596"/>
    </location>
</feature>
<gene>
    <name evidence="11" type="ORF">BGZ99_002118</name>
</gene>